<comment type="similarity">
    <text evidence="1">Belongs to the AHA1 family.</text>
</comment>
<dbReference type="EMBL" id="RKQG01000001">
    <property type="protein sequence ID" value="RPE36488.1"/>
    <property type="molecule type" value="Genomic_DNA"/>
</dbReference>
<dbReference type="Pfam" id="PF08327">
    <property type="entry name" value="AHSA1"/>
    <property type="match status" value="1"/>
</dbReference>
<keyword evidence="4" id="KW-1185">Reference proteome</keyword>
<evidence type="ECO:0000313" key="3">
    <source>
        <dbReference type="EMBL" id="RPE36488.1"/>
    </source>
</evidence>
<protein>
    <submittedName>
        <fullName evidence="3">Uncharacterized protein YndB with AHSA1/START domain</fullName>
    </submittedName>
</protein>
<dbReference type="InterPro" id="IPR013538">
    <property type="entry name" value="ASHA1/2-like_C"/>
</dbReference>
<organism evidence="3 4">
    <name type="scientific">Kitasatospora cineracea</name>
    <dbReference type="NCBI Taxonomy" id="88074"/>
    <lineage>
        <taxon>Bacteria</taxon>
        <taxon>Bacillati</taxon>
        <taxon>Actinomycetota</taxon>
        <taxon>Actinomycetes</taxon>
        <taxon>Kitasatosporales</taxon>
        <taxon>Streptomycetaceae</taxon>
        <taxon>Kitasatospora</taxon>
    </lineage>
</organism>
<dbReference type="AlphaFoldDB" id="A0A3N4RSX5"/>
<proteinExistence type="inferred from homology"/>
<evidence type="ECO:0000256" key="1">
    <source>
        <dbReference type="ARBA" id="ARBA00006817"/>
    </source>
</evidence>
<reference evidence="3 4" key="1">
    <citation type="submission" date="2018-11" db="EMBL/GenBank/DDBJ databases">
        <title>Sequencing the genomes of 1000 actinobacteria strains.</title>
        <authorList>
            <person name="Klenk H.-P."/>
        </authorList>
    </citation>
    <scope>NUCLEOTIDE SEQUENCE [LARGE SCALE GENOMIC DNA]</scope>
    <source>
        <strain evidence="3 4">DSM 44781</strain>
    </source>
</reference>
<gene>
    <name evidence="3" type="ORF">EDD38_4863</name>
</gene>
<feature type="domain" description="Activator of Hsp90 ATPase homologue 1/2-like C-terminal" evidence="2">
    <location>
        <begin position="15"/>
        <end position="133"/>
    </location>
</feature>
<evidence type="ECO:0000313" key="4">
    <source>
        <dbReference type="Proteomes" id="UP000266906"/>
    </source>
</evidence>
<dbReference type="Gene3D" id="3.30.530.20">
    <property type="match status" value="1"/>
</dbReference>
<dbReference type="SUPFAM" id="SSF55961">
    <property type="entry name" value="Bet v1-like"/>
    <property type="match status" value="1"/>
</dbReference>
<dbReference type="InterPro" id="IPR023393">
    <property type="entry name" value="START-like_dom_sf"/>
</dbReference>
<dbReference type="Proteomes" id="UP000266906">
    <property type="component" value="Unassembled WGS sequence"/>
</dbReference>
<evidence type="ECO:0000259" key="2">
    <source>
        <dbReference type="Pfam" id="PF08327"/>
    </source>
</evidence>
<dbReference type="CDD" id="cd07814">
    <property type="entry name" value="SRPBCC_CalC_Aha1-like"/>
    <property type="match status" value="1"/>
</dbReference>
<comment type="caution">
    <text evidence="3">The sequence shown here is derived from an EMBL/GenBank/DDBJ whole genome shotgun (WGS) entry which is preliminary data.</text>
</comment>
<accession>A0A3N4RSX5</accession>
<dbReference type="RefSeq" id="WP_123819492.1">
    <property type="nucleotide sequence ID" value="NZ_RKQG01000001.1"/>
</dbReference>
<name>A0A3N4RSX5_9ACTN</name>
<sequence>MPHPFELEFELALPADPEQVWEAIATGPGIDSWFMGLNEVDPRVGGTAAMETGGHRETATVTAYEPGKRFATRTEPGPDGRFTAFEYLVEGRDGGSTVLRVVHSGVLGDDWADEYDALRSGWPFHLHTLREYLAHFAGRTAVPVFAVQPTADRPAGAVRAALTAALGLPADPPAGARVHAEPAGLPPLDGELVWSDGERFEVRTADGLYAFLHPPGVLLLFHHLFAEPAPDPAAAGAAWQHWLSALLPA</sequence>